<evidence type="ECO:0000313" key="94">
    <source>
        <dbReference type="Proteomes" id="UP000544530"/>
    </source>
</evidence>
<evidence type="ECO:0000313" key="17">
    <source>
        <dbReference type="EMBL" id="EAG2243927.1"/>
    </source>
</evidence>
<dbReference type="Proteomes" id="UP000467536">
    <property type="component" value="Unassembled WGS sequence"/>
</dbReference>
<evidence type="ECO:0000313" key="100">
    <source>
        <dbReference type="Proteomes" id="UP000841146"/>
    </source>
</evidence>
<dbReference type="Proteomes" id="UP000478704">
    <property type="component" value="Unassembled WGS sequence"/>
</dbReference>
<dbReference type="EMBL" id="AANDSR010000001">
    <property type="protein sequence ID" value="EDN9835103.1"/>
    <property type="molecule type" value="Genomic_DNA"/>
</dbReference>
<evidence type="ECO:0000313" key="31">
    <source>
        <dbReference type="EMBL" id="EAK9316013.1"/>
    </source>
</evidence>
<dbReference type="Proteomes" id="UP000365297">
    <property type="component" value="Unassembled WGS sequence"/>
</dbReference>
<name>A0A0B8R8H4_LISMN</name>
<dbReference type="GeneID" id="93239011"/>
<dbReference type="EMBL" id="QDAY01000001">
    <property type="protein sequence ID" value="KAA9453749.1"/>
    <property type="molecule type" value="Genomic_DNA"/>
</dbReference>
<dbReference type="Proteomes" id="UP000410967">
    <property type="component" value="Unassembled WGS sequence"/>
</dbReference>
<feature type="domain" description="Diol/glycerol dehydratase large subunit" evidence="1">
    <location>
        <begin position="1"/>
        <end position="551"/>
    </location>
</feature>
<evidence type="ECO:0000313" key="89">
    <source>
        <dbReference type="Proteomes" id="UP000528151"/>
    </source>
</evidence>
<evidence type="ECO:0000313" key="76">
    <source>
        <dbReference type="Proteomes" id="UP000423131"/>
    </source>
</evidence>
<dbReference type="EMBL" id="AABBZO010000015">
    <property type="protein sequence ID" value="EAG4463074.1"/>
    <property type="molecule type" value="Genomic_DNA"/>
</dbReference>
<dbReference type="EMBL" id="AANCRK010000001">
    <property type="protein sequence ID" value="EDN7714196.1"/>
    <property type="molecule type" value="Genomic_DNA"/>
</dbReference>
<evidence type="ECO:0000313" key="86">
    <source>
        <dbReference type="Proteomes" id="UP000522199"/>
    </source>
</evidence>
<dbReference type="Proteomes" id="UP000842809">
    <property type="component" value="Unassembled WGS sequence"/>
</dbReference>
<evidence type="ECO:0000313" key="37">
    <source>
        <dbReference type="EMBL" id="ECY9782356.1"/>
    </source>
</evidence>
<dbReference type="Proteomes" id="UP000339309">
    <property type="component" value="Unassembled WGS sequence"/>
</dbReference>
<dbReference type="KEGG" id="lmok:CQ02_05930"/>
<evidence type="ECO:0000313" key="25">
    <source>
        <dbReference type="EMBL" id="EAG9520529.1"/>
    </source>
</evidence>
<dbReference type="Proteomes" id="UP000841146">
    <property type="component" value="Unassembled WGS sequence"/>
</dbReference>
<evidence type="ECO:0000313" key="66">
    <source>
        <dbReference type="Proteomes" id="UP000355989"/>
    </source>
</evidence>
<dbReference type="Proteomes" id="UP000423131">
    <property type="component" value="Unassembled WGS sequence"/>
</dbReference>
<dbReference type="Proteomes" id="UP000530452">
    <property type="component" value="Unassembled WGS sequence"/>
</dbReference>
<dbReference type="EMBL" id="AAAREG010000001">
    <property type="protein sequence ID" value="EAE2352820.1"/>
    <property type="molecule type" value="Genomic_DNA"/>
</dbReference>
<evidence type="ECO:0000313" key="53">
    <source>
        <dbReference type="EMBL" id="OET49150.1"/>
    </source>
</evidence>
<evidence type="ECO:0000313" key="58">
    <source>
        <dbReference type="Proteomes" id="UP000331186"/>
    </source>
</evidence>
<dbReference type="Proteomes" id="UP000549379">
    <property type="component" value="Unassembled WGS sequence"/>
</dbReference>
<evidence type="ECO:0000313" key="41">
    <source>
        <dbReference type="EMBL" id="EDP8515304.1"/>
    </source>
</evidence>
<evidence type="ECO:0000313" key="57">
    <source>
        <dbReference type="Proteomes" id="UP000322220"/>
    </source>
</evidence>
<evidence type="ECO:0000313" key="49">
    <source>
        <dbReference type="EMBL" id="HAJ9592631.1"/>
    </source>
</evidence>
<reference evidence="43" key="10">
    <citation type="submission" date="2019-11" db="EMBL/GenBank/DDBJ databases">
        <authorList>
            <consortium name="NCBI Pathogen Detection Project"/>
        </authorList>
    </citation>
    <scope>NUCLEOTIDE SEQUENCE</scope>
    <source>
        <strain evidence="42">09CEB371LM</strain>
        <strain evidence="49">2017-325981-023-01</strain>
        <strain evidence="45">CFIAFB20100120</strain>
        <strain evidence="44">CFIAFB20130012</strain>
        <strain evidence="47">CFIAFB20170037</strain>
        <strain evidence="46">CFIAFB20170045</strain>
        <strain evidence="48">DMG1500109</strain>
        <strain evidence="43">HPB3501</strain>
        <strain evidence="50">SFBRL218_S4</strain>
    </source>
</reference>
<dbReference type="Proteomes" id="UP000478682">
    <property type="component" value="Unassembled WGS sequence"/>
</dbReference>
<dbReference type="Proteomes" id="UP000364988">
    <property type="component" value="Unassembled WGS sequence"/>
</dbReference>
<dbReference type="Proteomes" id="UP000336166">
    <property type="component" value="Unassembled WGS sequence"/>
</dbReference>
<evidence type="ECO:0000313" key="81">
    <source>
        <dbReference type="Proteomes" id="UP000467536"/>
    </source>
</evidence>
<dbReference type="CDD" id="cd03687">
    <property type="entry name" value="Dehydratase_LU"/>
    <property type="match status" value="1"/>
</dbReference>
<evidence type="ECO:0000313" key="21">
    <source>
        <dbReference type="EMBL" id="EAG4463074.1"/>
    </source>
</evidence>
<evidence type="ECO:0000313" key="11">
    <source>
        <dbReference type="EMBL" id="EAE1337804.1"/>
    </source>
</evidence>
<dbReference type="PIRSF" id="PIRSF018507">
    <property type="entry name" value="Prpndl_dhdrts_lg"/>
    <property type="match status" value="1"/>
</dbReference>
<reference evidence="53 103" key="1">
    <citation type="submission" date="2016-09" db="EMBL/GenBank/DDBJ databases">
        <title>100K Listeria isolates.</title>
        <authorList>
            <person name="Chen P."/>
            <person name="Weimer B.C."/>
            <person name="Kong N."/>
            <person name="Huang B."/>
        </authorList>
    </citation>
    <scope>NUCLEOTIDE SEQUENCE [LARGE SCALE GENOMIC DNA]</scope>
    <source>
        <strain evidence="53 103">BCW_2383</strain>
    </source>
</reference>
<evidence type="ECO:0000313" key="45">
    <source>
        <dbReference type="EMBL" id="HAB8558189.1"/>
    </source>
</evidence>
<evidence type="ECO:0000313" key="7">
    <source>
        <dbReference type="EMBL" id="EAD3791254.1"/>
    </source>
</evidence>
<dbReference type="EMBL" id="AANEHK010000012">
    <property type="protein sequence ID" value="EDO0986736.1"/>
    <property type="molecule type" value="Genomic_DNA"/>
</dbReference>
<protein>
    <submittedName>
        <fullName evidence="42 54">Propanediol dehydratase</fullName>
        <ecNumber evidence="54">4.2.1.28</ecNumber>
    </submittedName>
    <submittedName>
        <fullName evidence="11">Propanediol/glycerol family dehydratase large subunit</fullName>
    </submittedName>
</protein>
<dbReference type="EMBL" id="DAAJFY010000011">
    <property type="protein sequence ID" value="HAC0276313.1"/>
    <property type="molecule type" value="Genomic_DNA"/>
</dbReference>
<evidence type="ECO:0000313" key="63">
    <source>
        <dbReference type="Proteomes" id="UP000345329"/>
    </source>
</evidence>
<evidence type="ECO:0000313" key="12">
    <source>
        <dbReference type="EMBL" id="EAE2352820.1"/>
    </source>
</evidence>
<dbReference type="EMBL" id="AABBAW010000001">
    <property type="protein sequence ID" value="EAG2513667.1"/>
    <property type="molecule type" value="Genomic_DNA"/>
</dbReference>
<reference evidence="75 86" key="6">
    <citation type="submission" date="2019-04" db="EMBL/GenBank/DDBJ databases">
        <authorList>
            <consortium name="GenomeTrakr network: Whole genome sequencing for foodborne pathogen traceback"/>
        </authorList>
    </citation>
    <scope>NUCLEOTIDE SEQUENCE [LARGE SCALE GENOMIC DNA]</scope>
    <source>
        <strain evidence="23 96">CFSAN004300</strain>
        <strain evidence="24 86">CFSAN072474</strain>
        <strain evidence="36 68">FLAG-55987</strain>
        <strain evidence="31 75">PHLUSALM00088</strain>
    </source>
</reference>
<dbReference type="EMBL" id="AABGUK010000001">
    <property type="protein sequence ID" value="EAH4240524.1"/>
    <property type="molecule type" value="Genomic_DNA"/>
</dbReference>
<reference evidence="99 100" key="3">
    <citation type="journal article" date="2018" name="Genome Biol.">
        <title>SKESA: strategic k-mer extension for scrupulous assemblies.</title>
        <authorList>
            <person name="Souvorov A."/>
            <person name="Agarwala R."/>
            <person name="Lipman D.J."/>
        </authorList>
    </citation>
    <scope>NUCLEOTIDE SEQUENCE [LARGE SCALE GENOMIC DNA]</scope>
    <source>
        <strain evidence="42">09CEB371LM</strain>
        <strain evidence="49">2017-325981-023-01</strain>
        <strain evidence="45 102">CFIAFB20100120</strain>
        <strain evidence="44 99">CFIAFB20130012</strain>
        <strain evidence="47">CFIAFB20170037</strain>
        <strain evidence="46 100">CFIAFB20170045</strain>
        <strain evidence="48 101">DMG1500109</strain>
        <strain evidence="43">HPB3501</strain>
        <strain evidence="50">SFBRL218_S4</strain>
    </source>
</reference>
<evidence type="ECO:0000313" key="10">
    <source>
        <dbReference type="EMBL" id="EAE1094947.1"/>
    </source>
</evidence>
<dbReference type="EMBL" id="AACJYH010000012">
    <property type="protein sequence ID" value="EAK8898783.1"/>
    <property type="molecule type" value="Genomic_DNA"/>
</dbReference>
<evidence type="ECO:0000313" key="71">
    <source>
        <dbReference type="Proteomes" id="UP000376505"/>
    </source>
</evidence>
<evidence type="ECO:0000313" key="32">
    <source>
        <dbReference type="EMBL" id="ECB9474443.1"/>
    </source>
</evidence>
<evidence type="ECO:0000313" key="78">
    <source>
        <dbReference type="Proteomes" id="UP000455569"/>
    </source>
</evidence>
<evidence type="ECO:0000313" key="24">
    <source>
        <dbReference type="EMBL" id="EAG9388213.1"/>
    </source>
</evidence>
<evidence type="ECO:0000313" key="19">
    <source>
        <dbReference type="EMBL" id="EAG2996509.1"/>
    </source>
</evidence>
<dbReference type="GO" id="GO:0031419">
    <property type="term" value="F:cobalamin binding"/>
    <property type="evidence" value="ECO:0007669"/>
    <property type="project" value="InterPro"/>
</dbReference>
<evidence type="ECO:0000313" key="96">
    <source>
        <dbReference type="Proteomes" id="UP000548278"/>
    </source>
</evidence>
<dbReference type="Proteomes" id="UP000389283">
    <property type="component" value="Unassembled WGS sequence"/>
</dbReference>
<dbReference type="Proteomes" id="UP000548278">
    <property type="component" value="Unassembled WGS sequence"/>
</dbReference>
<evidence type="ECO:0000313" key="38">
    <source>
        <dbReference type="EMBL" id="EDN7714196.1"/>
    </source>
</evidence>
<evidence type="ECO:0000313" key="28">
    <source>
        <dbReference type="EMBL" id="EAH4240524.1"/>
    </source>
</evidence>
<dbReference type="EMBL" id="AAIAJJ010000007">
    <property type="protein sequence ID" value="ECC1557820.1"/>
    <property type="molecule type" value="Genomic_DNA"/>
</dbReference>
<evidence type="ECO:0000313" key="95">
    <source>
        <dbReference type="Proteomes" id="UP000546397"/>
    </source>
</evidence>
<evidence type="ECO:0000313" key="43">
    <source>
        <dbReference type="EMBL" id="HAA9720916.1"/>
    </source>
</evidence>
<dbReference type="Proteomes" id="UP000853596">
    <property type="component" value="Unassembled WGS sequence"/>
</dbReference>
<sequence>MKSKRFEELAKRPVNQDGFVKEWIEEGLIAMESPNDPKPSIKIENGKVVEMDSKKLADFDLIDHFIAKYGVDLSRAEEVMQMDSVKLANMLCDPNVPREKIVLLTTAMTPAKIVEVVSQMNVVEMMMSMQKMRSRRTPTTQAHVTNLRDNPVQIAADAAEAAIRGFDEQETTVAVVRYAPFNALSLLVGSQTGRGGVLTQCSLEEATELELGMRGLTCYAETISVYGTEPVFTDGDDTPWSKGILASAYASRGLKMRFTSGTGSEVQMGYAEGKSMLYLESRCIFITKAAGVQGLQNGSISCIGIPGAVPSGIRAVLAENLIAVMLDLEVASGNDQTFSHSDIRRTARLLMQFLPGTDYISSGYSATPNYDNMFAGSNFDADDFDDYNILQRDLKVDGGLTPVTEEEVVAVRNKAARVIQAVFDKLGLPEVTDAEVEAATYARGSKDMPERNMVEDIKAAAEMMDRGVTGLDVVKALSAGGFDDVAESVLNMLKQRVSGDFLHTSAIIDKDWNVISSVNDLNDYAGPGTGYRLEGERWEKLKDIAVAVDANELE</sequence>
<dbReference type="EMBL" id="AAAJKI010000012">
    <property type="protein sequence ID" value="EAC6548027.1"/>
    <property type="molecule type" value="Genomic_DNA"/>
</dbReference>
<evidence type="ECO:0000313" key="26">
    <source>
        <dbReference type="EMBL" id="EAH2283310.1"/>
    </source>
</evidence>
<evidence type="ECO:0000313" key="88">
    <source>
        <dbReference type="Proteomes" id="UP000527632"/>
    </source>
</evidence>
<dbReference type="EC" id="4.2.1.28" evidence="54"/>
<dbReference type="RefSeq" id="WP_003721552.1">
    <property type="nucleotide sequence ID" value="NC_021824.1"/>
</dbReference>
<evidence type="ECO:0000313" key="35">
    <source>
        <dbReference type="EMBL" id="ECX6923177.1"/>
    </source>
</evidence>
<dbReference type="Proteomes" id="UP000460224">
    <property type="component" value="Unassembled WGS sequence"/>
</dbReference>
<gene>
    <name evidence="11" type="primary">pduC</name>
    <name evidence="54" type="synonym">pduc</name>
    <name evidence="14" type="ORF">A8L61_11380</name>
    <name evidence="23" type="ORF">AB917_11660</name>
    <name evidence="2" type="ORF">ABZ57_12905</name>
    <name evidence="53" type="ORF">AJL21_12870</name>
    <name evidence="10" type="ORF">APD94_03160</name>
    <name evidence="11" type="ORF">ART25_02555</name>
    <name evidence="3" type="ORF">ARY78_00480</name>
    <name evidence="18" type="ORF">B1N52_00700</name>
    <name evidence="17" type="ORF">B1S26_00765</name>
    <name evidence="19" type="ORF">B5K54_04295</name>
    <name evidence="15" type="ORF">BB997_03385</name>
    <name evidence="35" type="ORF">BCZ19_00705</name>
    <name evidence="16" type="ORF">BCZ21_13150</name>
    <name evidence="21" type="ORF">CA369_12305</name>
    <name evidence="20" type="ORF">CAV64_02180</name>
    <name evidence="24" type="ORF">CW845_12020</name>
    <name evidence="26" type="ORF">D4920_14585</name>
    <name evidence="25" type="ORF">D4B11_12175</name>
    <name evidence="27" type="ORF">D5N24_13945</name>
    <name evidence="30" type="ORF">D7104_13850</name>
    <name evidence="51" type="ORF">DCK61_04605</name>
    <name evidence="22" type="ORF">DCT16_03385</name>
    <name evidence="5" type="ORF">DQ70_09430</name>
    <name evidence="4" type="ORF">DU018_06535</name>
    <name evidence="54" type="ORF">DYZ80_00099</name>
    <name evidence="13" type="ORF">E1W56_12980</name>
    <name evidence="28" type="ORF">E5F58_00750</name>
    <name evidence="29" type="ORF">E5H26_02810</name>
    <name evidence="9" type="ORF">EX365_00510</name>
    <name evidence="8" type="ORF">EXZ73_07805</name>
    <name evidence="36" type="ORF">F6436_11245</name>
    <name evidence="37" type="ORF">F6515_05055</name>
    <name evidence="31" type="ORF">FA835_02715</name>
    <name evidence="33" type="ORF">FLQ97_08525</name>
    <name evidence="32" type="ORF">FLR03_12220</name>
    <name evidence="34" type="ORF">FNX40_13505</name>
    <name evidence="40" type="ORF">FV747_12105</name>
    <name evidence="55" type="ORF">FZW98_02145</name>
    <name evidence="41" type="ORF">G3O21_002759</name>
    <name evidence="42" type="ORF">GHH22_12560</name>
    <name evidence="48" type="ORF">GI949_05160</name>
    <name evidence="43" type="ORF">GIH49_02015</name>
    <name evidence="39" type="ORF">GJW51_00310</name>
    <name evidence="38" type="ORF">GQG13_03550</name>
    <name evidence="44" type="ORF">GYR60_12485</name>
    <name evidence="45" type="ORF">GYS09_12905</name>
    <name evidence="46" type="ORF">GYX23_08260</name>
    <name evidence="47" type="ORF">GYY14_13155</name>
    <name evidence="49" type="ORF">HQN34_000807</name>
    <name evidence="52" type="ORF">HZJ64_14080</name>
    <name evidence="50" type="ORF">IP987_001313</name>
    <name evidence="6" type="ORF">KV70_12365</name>
    <name evidence="7" type="ORF">UI29_00530</name>
    <name evidence="12" type="ORF">Y261_00475</name>
</gene>
<dbReference type="EMBL" id="AAAIXK010000001">
    <property type="protein sequence ID" value="EAC5548903.1"/>
    <property type="molecule type" value="Genomic_DNA"/>
</dbReference>
<dbReference type="Proteomes" id="UP000358545">
    <property type="component" value="Unassembled WGS sequence"/>
</dbReference>
<evidence type="ECO:0000313" key="30">
    <source>
        <dbReference type="EMBL" id="EAK8898783.1"/>
    </source>
</evidence>
<evidence type="ECO:0000313" key="33">
    <source>
        <dbReference type="EMBL" id="ECB9513780.1"/>
    </source>
</evidence>
<evidence type="ECO:0000313" key="46">
    <source>
        <dbReference type="EMBL" id="HAC0012986.1"/>
    </source>
</evidence>
<evidence type="ECO:0000313" key="79">
    <source>
        <dbReference type="Proteomes" id="UP000460224"/>
    </source>
</evidence>
<evidence type="ECO:0000313" key="75">
    <source>
        <dbReference type="Proteomes" id="UP000410967"/>
    </source>
</evidence>
<evidence type="ECO:0000313" key="61">
    <source>
        <dbReference type="Proteomes" id="UP000339309"/>
    </source>
</evidence>
<evidence type="ECO:0000313" key="74">
    <source>
        <dbReference type="Proteomes" id="UP000398321"/>
    </source>
</evidence>
<evidence type="ECO:0000313" key="36">
    <source>
        <dbReference type="EMBL" id="ECY6544911.1"/>
    </source>
</evidence>
<dbReference type="EMBL" id="AAANYR010000001">
    <property type="protein sequence ID" value="EAD5785039.1"/>
    <property type="molecule type" value="Genomic_DNA"/>
</dbReference>
<dbReference type="Proteomes" id="UP000379076">
    <property type="component" value="Unassembled WGS sequence"/>
</dbReference>
<dbReference type="EMBL" id="AABGHY010000012">
    <property type="protein sequence ID" value="EAH3295509.1"/>
    <property type="molecule type" value="Genomic_DNA"/>
</dbReference>
<dbReference type="EMBL" id="AABEMN010000019">
    <property type="protein sequence ID" value="EAG9520529.1"/>
    <property type="molecule type" value="Genomic_DNA"/>
</dbReference>
<dbReference type="EMBL" id="AABGVJ010000001">
    <property type="protein sequence ID" value="EAH4371631.1"/>
    <property type="molecule type" value="Genomic_DNA"/>
</dbReference>
<evidence type="ECO:0000313" key="15">
    <source>
        <dbReference type="EMBL" id="EAG1892646.1"/>
    </source>
</evidence>
<evidence type="ECO:0000313" key="70">
    <source>
        <dbReference type="Proteomes" id="UP000368512"/>
    </source>
</evidence>
<dbReference type="Proteomes" id="UP000540417">
    <property type="component" value="Unassembled WGS sequence"/>
</dbReference>
<evidence type="ECO:0000313" key="51">
    <source>
        <dbReference type="EMBL" id="KAA9453749.1"/>
    </source>
</evidence>
<dbReference type="SUPFAM" id="SSF51703">
    <property type="entry name" value="Cobalamin (vitamin B12)-dependent enzymes"/>
    <property type="match status" value="1"/>
</dbReference>
<evidence type="ECO:0000313" key="98">
    <source>
        <dbReference type="Proteomes" id="UP000566721"/>
    </source>
</evidence>
<evidence type="ECO:0000313" key="67">
    <source>
        <dbReference type="Proteomes" id="UP000358545"/>
    </source>
</evidence>
<dbReference type="EMBL" id="AAANYN010000009">
    <property type="protein sequence ID" value="EAD5774201.1"/>
    <property type="molecule type" value="Genomic_DNA"/>
</dbReference>
<dbReference type="Proteomes" id="UP000843503">
    <property type="component" value="Unassembled WGS sequence"/>
</dbReference>
<evidence type="ECO:0000313" key="90">
    <source>
        <dbReference type="Proteomes" id="UP000530452"/>
    </source>
</evidence>
<dbReference type="NCBIfam" id="NF011979">
    <property type="entry name" value="PRK15444.1"/>
    <property type="match status" value="1"/>
</dbReference>
<dbReference type="EMBL" id="DAAEEB010000010">
    <property type="protein sequence ID" value="HAA8053970.1"/>
    <property type="molecule type" value="Genomic_DNA"/>
</dbReference>
<reference evidence="37 85" key="9">
    <citation type="submission" date="2019-09" db="EMBL/GenBank/DDBJ databases">
        <authorList>
            <consortium name="PulseNet: The National Subtyping Network for Foodborne Disease Surveillance"/>
            <person name="Tarr C.L."/>
            <person name="Trees E."/>
            <person name="Katz L.S."/>
            <person name="Carleton-Romer H.A."/>
            <person name="Stroika S."/>
            <person name="Kucerova Z."/>
            <person name="Roache K.F."/>
            <person name="Sabol A.L."/>
            <person name="Besser J."/>
            <person name="Gerner-Smidt P."/>
        </authorList>
    </citation>
    <scope>NUCLEOTIDE SEQUENCE [LARGE SCALE GENOMIC DNA]</scope>
    <source>
        <strain evidence="2 61">2015L-6227</strain>
        <strain evidence="12 59">PNUSAL000134</strain>
        <strain evidence="6 65">PNUSAL000910</strain>
        <strain evidence="14 67">PNUSAL002180</strain>
        <strain evidence="15 82">PNUSAL002298</strain>
        <strain evidence="30 64">PNUSAL004402</strain>
        <strain evidence="37 85">PNUSAL005692</strain>
    </source>
</reference>
<evidence type="ECO:0000313" key="44">
    <source>
        <dbReference type="EMBL" id="HAB8399337.1"/>
    </source>
</evidence>
<evidence type="ECO:0000313" key="5">
    <source>
        <dbReference type="EMBL" id="EAC7480900.1"/>
    </source>
</evidence>
<evidence type="ECO:0000313" key="101">
    <source>
        <dbReference type="Proteomes" id="UP000843775"/>
    </source>
</evidence>
<evidence type="ECO:0000313" key="29">
    <source>
        <dbReference type="EMBL" id="EAH4371631.1"/>
    </source>
</evidence>
<evidence type="ECO:0000313" key="65">
    <source>
        <dbReference type="Proteomes" id="UP000354255"/>
    </source>
</evidence>
<evidence type="ECO:0000313" key="64">
    <source>
        <dbReference type="Proteomes" id="UP000350032"/>
    </source>
</evidence>
<dbReference type="EMBL" id="AALAQH010000001">
    <property type="protein sequence ID" value="ECX6923177.1"/>
    <property type="molecule type" value="Genomic_DNA"/>
</dbReference>
<dbReference type="AlphaFoldDB" id="A0A0B8R8H4"/>
<dbReference type="InterPro" id="IPR036999">
    <property type="entry name" value="Diol/glycerol_deHase_lsu_sf"/>
</dbReference>
<evidence type="ECO:0000313" key="8">
    <source>
        <dbReference type="EMBL" id="EAD5774201.1"/>
    </source>
</evidence>
<dbReference type="EMBL" id="AAAJWF010000005">
    <property type="protein sequence ID" value="EAC7480900.1"/>
    <property type="molecule type" value="Genomic_DNA"/>
</dbReference>
<dbReference type="EMBL" id="AABBYJ010000001">
    <property type="protein sequence ID" value="EAG4330061.1"/>
    <property type="molecule type" value="Genomic_DNA"/>
</dbReference>
<evidence type="ECO:0000313" key="91">
    <source>
        <dbReference type="Proteomes" id="UP000533021"/>
    </source>
</evidence>
<dbReference type="Proteomes" id="UP000354255">
    <property type="component" value="Unassembled WGS sequence"/>
</dbReference>
<dbReference type="EMBL" id="AAAQQZ010000001">
    <property type="protein sequence ID" value="EAE1337804.1"/>
    <property type="molecule type" value="Genomic_DNA"/>
</dbReference>
<dbReference type="Proteomes" id="UP000852906">
    <property type="component" value="Unassembled WGS sequence"/>
</dbReference>
<dbReference type="Proteomes" id="UP000481141">
    <property type="component" value="Unassembled WGS sequence"/>
</dbReference>
<evidence type="ECO:0000313" key="9">
    <source>
        <dbReference type="EMBL" id="EAD5785039.1"/>
    </source>
</evidence>
<dbReference type="Proteomes" id="UP000322220">
    <property type="component" value="Unassembled WGS sequence"/>
</dbReference>
<dbReference type="Proteomes" id="UP000345329">
    <property type="component" value="Unassembled WGS sequence"/>
</dbReference>
<dbReference type="EMBL" id="AABDGJ010000009">
    <property type="protein sequence ID" value="EAG6991242.1"/>
    <property type="molecule type" value="Genomic_DNA"/>
</dbReference>
<evidence type="ECO:0000313" key="103">
    <source>
        <dbReference type="Proteomes" id="UP000852906"/>
    </source>
</evidence>
<dbReference type="Proteomes" id="UP000467347">
    <property type="component" value="Unassembled WGS sequence"/>
</dbReference>
<dbReference type="EMBL" id="DAAIJL010000014">
    <property type="protein sequence ID" value="HAB8558189.1"/>
    <property type="molecule type" value="Genomic_DNA"/>
</dbReference>
<evidence type="ECO:0000313" key="56">
    <source>
        <dbReference type="Proteomes" id="UP000272537"/>
    </source>
</evidence>
<dbReference type="Proteomes" id="UP000522199">
    <property type="component" value="Unassembled WGS sequence"/>
</dbReference>
<dbReference type="EMBL" id="AABAWE010000007">
    <property type="protein sequence ID" value="EAG2088212.1"/>
    <property type="molecule type" value="Genomic_DNA"/>
</dbReference>
<dbReference type="Proteomes" id="UP000540117">
    <property type="component" value="Unassembled WGS sequence"/>
</dbReference>
<evidence type="ECO:0000313" key="13">
    <source>
        <dbReference type="EMBL" id="EAE4942954.1"/>
    </source>
</evidence>
<reference evidence="60 63" key="5">
    <citation type="submission" date="2018-06" db="EMBL/GenBank/DDBJ databases">
        <authorList>
            <consortium name="GenomeTrakr: Next Generation Sequencing Network for Food Pathogen Tracability"/>
        </authorList>
    </citation>
    <scope>NUCLEOTIDE SEQUENCE [LARGE SCALE GENOMIC DNA]</scope>
    <source>
        <strain evidence="19 97">10B02965A-1</strain>
        <strain evidence="5 70">CFSAN008042</strain>
        <strain evidence="21 89">CFSAN063727</strain>
        <strain evidence="38 78">CFSAN102901</strain>
        <strain evidence="11 72">FDA00006494</strain>
        <strain evidence="3 69">FDA00007096</strain>
        <strain evidence="17">FDA00011243</strain>
        <strain evidence="4 58">FDA00013332</strain>
        <strain evidence="9 62">FDA00013853</strain>
        <strain evidence="32 76">FDA00014336</strain>
        <strain evidence="34 73">FDA00014370</strain>
        <strain evidence="33 74">FDA00014392</strain>
        <strain evidence="41">FDA00015054</strain>
        <strain evidence="20 92">FDA1005580-S054-001</strain>
        <strain evidence="83">FDA1090798-S029-001</strain>
        <strain evidence="84">FDA956581-098-004</strain>
        <strain evidence="18 87">FDA960927-006-004</strain>
        <strain evidence="22 98">FLAG-38921</strain>
        <strain evidence="35 77">FLAG-51482A</strain>
        <strain evidence="16 60">FLAG-54356</strain>
        <strain evidence="10 66">FLAG-78586</strain>
        <strain evidence="8 71">FSIS31901579</strain>
        <strain evidence="28 88">LS1344</strain>
        <strain evidence="29 93">LS1419</strain>
        <strain evidence="39 80">OSF101448</strain>
        <strain evidence="7 63">VA-WGS-00405</strain>
    </source>
</reference>
<dbReference type="Proteomes" id="UP000427828">
    <property type="component" value="Unassembled WGS sequence"/>
</dbReference>
<evidence type="ECO:0000313" key="92">
    <source>
        <dbReference type="Proteomes" id="UP000540117"/>
    </source>
</evidence>
<reference evidence="54 56" key="2">
    <citation type="journal article" date="2018" name="BMC Genomics">
        <title>Genes significantly associated with lineage II food isolates of Listeria monocytogenes.</title>
        <authorList>
            <person name="Pirone-Davies C."/>
            <person name="Chen Y."/>
            <person name="Pightling A."/>
            <person name="Ryan G."/>
            <person name="Wang Y."/>
            <person name="Yao K."/>
            <person name="Hoffmann M."/>
            <person name="Allard M.W."/>
        </authorList>
    </citation>
    <scope>NUCLEOTIDE SEQUENCE [LARGE SCALE GENOMIC DNA]</scope>
    <source>
        <strain evidence="54 56">PNUSAL000550</strain>
    </source>
</reference>
<dbReference type="Proteomes" id="UP000527632">
    <property type="component" value="Unassembled WGS sequence"/>
</dbReference>
<dbReference type="EMBL" id="AABEKY010000007">
    <property type="protein sequence ID" value="EAG9388213.1"/>
    <property type="molecule type" value="Genomic_DNA"/>
</dbReference>
<dbReference type="EMBL" id="AABATR010000001">
    <property type="protein sequence ID" value="EAG1892646.1"/>
    <property type="molecule type" value="Genomic_DNA"/>
</dbReference>
<dbReference type="EMBL" id="AALGDA010000010">
    <property type="protein sequence ID" value="ECY9782356.1"/>
    <property type="molecule type" value="Genomic_DNA"/>
</dbReference>
<dbReference type="EMBL" id="DABXZF010000010">
    <property type="protein sequence ID" value="HAO5922126.1"/>
    <property type="molecule type" value="Genomic_DNA"/>
</dbReference>
<dbReference type="EMBL" id="MJTJ01000019">
    <property type="protein sequence ID" value="OET49150.1"/>
    <property type="molecule type" value="Genomic_DNA"/>
</dbReference>
<dbReference type="EMBL" id="AALEDS010000011">
    <property type="protein sequence ID" value="ECY6544911.1"/>
    <property type="molecule type" value="Genomic_DNA"/>
</dbReference>
<evidence type="ECO:0000313" key="16">
    <source>
        <dbReference type="EMBL" id="EAG2088212.1"/>
    </source>
</evidence>
<dbReference type="Proteomes" id="UP000337746">
    <property type="component" value="Unassembled WGS sequence"/>
</dbReference>
<dbReference type="Proteomes" id="UP000546397">
    <property type="component" value="Unassembled WGS sequence"/>
</dbReference>
<accession>A0A0B8R8H4</accession>
<dbReference type="EMBL" id="DAAJCS010000005">
    <property type="protein sequence ID" value="HAC0012986.1"/>
    <property type="molecule type" value="Genomic_DNA"/>
</dbReference>
<dbReference type="Proteomes" id="UP000566721">
    <property type="component" value="Unassembled WGS sequence"/>
</dbReference>
<evidence type="ECO:0000313" key="72">
    <source>
        <dbReference type="Proteomes" id="UP000379076"/>
    </source>
</evidence>
<dbReference type="EMBL" id="AAASLB010000008">
    <property type="protein sequence ID" value="EAE4942954.1"/>
    <property type="molecule type" value="Genomic_DNA"/>
</dbReference>
<evidence type="ECO:0000313" key="99">
    <source>
        <dbReference type="Proteomes" id="UP000840197"/>
    </source>
</evidence>
<dbReference type="Proteomes" id="UP000272537">
    <property type="component" value="Unassembled WGS sequence"/>
</dbReference>
<evidence type="ECO:0000313" key="69">
    <source>
        <dbReference type="Proteomes" id="UP000365297"/>
    </source>
</evidence>
<evidence type="ECO:0000313" key="20">
    <source>
        <dbReference type="EMBL" id="EAG4330061.1"/>
    </source>
</evidence>
<dbReference type="EMBL" id="AAAQOE010000001">
    <property type="protein sequence ID" value="EAE1094947.1"/>
    <property type="molecule type" value="Genomic_DNA"/>
</dbReference>
<evidence type="ECO:0000313" key="93">
    <source>
        <dbReference type="Proteomes" id="UP000540417"/>
    </source>
</evidence>
<evidence type="ECO:0000313" key="39">
    <source>
        <dbReference type="EMBL" id="EDN9835103.1"/>
    </source>
</evidence>
<dbReference type="KEGG" id="lmv:Y193_09970"/>
<evidence type="ECO:0000313" key="47">
    <source>
        <dbReference type="EMBL" id="HAC0276313.1"/>
    </source>
</evidence>
<dbReference type="Proteomes" id="UP000840197">
    <property type="component" value="Unassembled WGS sequence"/>
</dbReference>
<dbReference type="EMBL" id="VTIK01000001">
    <property type="protein sequence ID" value="TYU56359.1"/>
    <property type="molecule type" value="Genomic_DNA"/>
</dbReference>
<evidence type="ECO:0000313" key="42">
    <source>
        <dbReference type="EMBL" id="HAA8053970.1"/>
    </source>
</evidence>
<dbReference type="Proteomes" id="UP000544530">
    <property type="component" value="Unassembled WGS sequence"/>
</dbReference>
<dbReference type="EMBL" id="AABCVX010000001">
    <property type="protein sequence ID" value="EAG6168428.1"/>
    <property type="molecule type" value="Genomic_DNA"/>
</dbReference>
<reference evidence="52 94" key="11">
    <citation type="submission" date="2020-06" db="EMBL/GenBank/DDBJ databases">
        <title>Two Listeria outbreaks in Switzerland in 2018 and 2020.</title>
        <authorList>
            <person name="Stevens M.J.A."/>
            <person name="Bloemberg G."/>
            <person name="Nusch-Inderbinnen M."/>
            <person name="Stephan R."/>
        </authorList>
    </citation>
    <scope>NUCLEOTIDE SEQUENCE [LARGE SCALE GENOMIC DNA]</scope>
    <source>
        <strain evidence="52 94">N18-0707</strain>
    </source>
</reference>
<dbReference type="EMBL" id="AAHZFN010000016">
    <property type="protein sequence ID" value="ECB9474443.1"/>
    <property type="molecule type" value="Genomic_DNA"/>
</dbReference>
<dbReference type="EMBL" id="DAAEZQ010000001">
    <property type="protein sequence ID" value="HAA9720916.1"/>
    <property type="molecule type" value="Genomic_DNA"/>
</dbReference>
<dbReference type="EMBL" id="AABFVG010000012">
    <property type="protein sequence ID" value="EAH2283310.1"/>
    <property type="molecule type" value="Genomic_DNA"/>
</dbReference>
<dbReference type="Proteomes" id="UP000840039">
    <property type="component" value="Unassembled WGS sequence"/>
</dbReference>
<dbReference type="Proteomes" id="UP000525850">
    <property type="component" value="Unassembled WGS sequence"/>
</dbReference>
<evidence type="ECO:0000313" key="73">
    <source>
        <dbReference type="Proteomes" id="UP000389283"/>
    </source>
</evidence>
<evidence type="ECO:0000313" key="102">
    <source>
        <dbReference type="Proteomes" id="UP000844415"/>
    </source>
</evidence>
<evidence type="ECO:0000313" key="52">
    <source>
        <dbReference type="EMBL" id="NYA02964.1"/>
    </source>
</evidence>
<dbReference type="Proteomes" id="UP000843775">
    <property type="component" value="Unassembled WGS sequence"/>
</dbReference>
<dbReference type="Proteomes" id="UP000376505">
    <property type="component" value="Unassembled WGS sequence"/>
</dbReference>
<dbReference type="Proteomes" id="UP000489121">
    <property type="component" value="Unassembled WGS sequence"/>
</dbReference>
<dbReference type="EMBL" id="AAHZFY010000017">
    <property type="protein sequence ID" value="ECB9513780.1"/>
    <property type="molecule type" value="Genomic_DNA"/>
</dbReference>
<dbReference type="Proteomes" id="UP000331186">
    <property type="component" value="Unassembled WGS sequence"/>
</dbReference>
<evidence type="ECO:0000313" key="6">
    <source>
        <dbReference type="EMBL" id="EAC9041006.1"/>
    </source>
</evidence>
<dbReference type="Proteomes" id="UP000344343">
    <property type="component" value="Unassembled WGS sequence"/>
</dbReference>
<dbReference type="Proteomes" id="UP000455569">
    <property type="component" value="Unassembled WGS sequence"/>
</dbReference>
<evidence type="ECO:0000313" key="80">
    <source>
        <dbReference type="Proteomes" id="UP000467347"/>
    </source>
</evidence>
<dbReference type="EMBL" id="AABAGT010000017">
    <property type="protein sequence ID" value="EAG0867879.1"/>
    <property type="molecule type" value="Genomic_DNA"/>
</dbReference>
<dbReference type="Proteomes" id="UP000533021">
    <property type="component" value="Unassembled WGS sequence"/>
</dbReference>
<evidence type="ECO:0000313" key="34">
    <source>
        <dbReference type="EMBL" id="ECC1557820.1"/>
    </source>
</evidence>
<organism evidence="11 72">
    <name type="scientific">Listeria monocytogenes</name>
    <dbReference type="NCBI Taxonomy" id="1639"/>
    <lineage>
        <taxon>Bacteria</taxon>
        <taxon>Bacillati</taxon>
        <taxon>Bacillota</taxon>
        <taxon>Bacilli</taxon>
        <taxon>Bacillales</taxon>
        <taxon>Listeriaceae</taxon>
        <taxon>Listeria</taxon>
    </lineage>
</organism>
<dbReference type="GO" id="GO:0050215">
    <property type="term" value="F:propanediol dehydratase activity"/>
    <property type="evidence" value="ECO:0007669"/>
    <property type="project" value="UniProtKB-EC"/>
</dbReference>
<dbReference type="EMBL" id="DAAIHR010000013">
    <property type="protein sequence ID" value="HAB8399337.1"/>
    <property type="molecule type" value="Genomic_DNA"/>
</dbReference>
<reference evidence="55 57" key="8">
    <citation type="submission" date="2019-08" db="EMBL/GenBank/DDBJ databases">
        <title>Soil Listeria distribution.</title>
        <authorList>
            <person name="Liao J."/>
        </authorList>
    </citation>
    <scope>NUCLEOTIDE SEQUENCE [LARGE SCALE GENOMIC DNA]</scope>
    <source>
        <strain evidence="55 57">IN-RH-2-BL1</strain>
    </source>
</reference>
<reference evidence="51 79" key="4">
    <citation type="submission" date="2018-04" db="EMBL/GenBank/DDBJ databases">
        <title>Genome Analysis of a Prevalent Clone of Listeria monocytogenes Sequence Type 87 in China.</title>
        <authorList>
            <person name="Wang Y."/>
        </authorList>
    </citation>
    <scope>NUCLEOTIDE SEQUENCE [LARGE SCALE GENOMIC DNA]</scope>
    <source>
        <strain evidence="51 79">ICDC_LM1523</strain>
    </source>
</reference>
<dbReference type="EMBL" id="AAAMZD010000001">
    <property type="protein sequence ID" value="EAD3791254.1"/>
    <property type="molecule type" value="Genomic_DNA"/>
</dbReference>
<dbReference type="Proteomes" id="UP000398321">
    <property type="component" value="Unassembled WGS sequence"/>
</dbReference>
<dbReference type="EMBL" id="AANPAU010000012">
    <property type="protein sequence ID" value="EDP8515304.1"/>
    <property type="molecule type" value="Genomic_DNA"/>
</dbReference>
<dbReference type="EMBL" id="AABAYG010000001">
    <property type="protein sequence ID" value="EAG2243927.1"/>
    <property type="molecule type" value="Genomic_DNA"/>
</dbReference>
<evidence type="ECO:0000313" key="3">
    <source>
        <dbReference type="EMBL" id="EAC5548903.1"/>
    </source>
</evidence>
<evidence type="ECO:0000313" key="59">
    <source>
        <dbReference type="Proteomes" id="UP000336166"/>
    </source>
</evidence>
<reference evidence="90 91" key="7">
    <citation type="submission" date="2019-04" db="EMBL/GenBank/DDBJ databases">
        <authorList>
            <person name="Ashton P.M."/>
            <person name="Dallman T."/>
            <person name="Nair S."/>
            <person name="De Pinna E."/>
            <person name="Peters T."/>
            <person name="Grant K."/>
        </authorList>
    </citation>
    <scope>NUCLEOTIDE SEQUENCE [LARGE SCALE GENOMIC DNA]</scope>
    <source>
        <strain evidence="26 91">282333</strain>
        <strain evidence="27 90">282352</strain>
        <strain evidence="25 95">289003</strain>
        <strain evidence="40 81">788324</strain>
        <strain evidence="13">RL15000286</strain>
    </source>
</reference>
<evidence type="ECO:0000313" key="2">
    <source>
        <dbReference type="EMBL" id="EAC4553388.1"/>
    </source>
</evidence>
<evidence type="ECO:0000313" key="83">
    <source>
        <dbReference type="Proteomes" id="UP000478704"/>
    </source>
</evidence>
<dbReference type="Proteomes" id="UP000844471">
    <property type="component" value="Unassembled WGS sequence"/>
</dbReference>
<dbReference type="EMBL" id="DAAJZA010000003">
    <property type="protein sequence ID" value="HAC1754357.1"/>
    <property type="molecule type" value="Genomic_DNA"/>
</dbReference>
<evidence type="ECO:0000313" key="82">
    <source>
        <dbReference type="Proteomes" id="UP000478682"/>
    </source>
</evidence>
<evidence type="ECO:0000313" key="97">
    <source>
        <dbReference type="Proteomes" id="UP000549379"/>
    </source>
</evidence>
<evidence type="ECO:0000313" key="87">
    <source>
        <dbReference type="Proteomes" id="UP000525850"/>
    </source>
</evidence>
<evidence type="ECO:0000313" key="50">
    <source>
        <dbReference type="EMBL" id="HAO5922126.1"/>
    </source>
</evidence>
<evidence type="ECO:0000313" key="84">
    <source>
        <dbReference type="Proteomes" id="UP000481141"/>
    </source>
</evidence>
<dbReference type="OMA" id="DMLNMQK"/>
<evidence type="ECO:0000313" key="18">
    <source>
        <dbReference type="EMBL" id="EAG2513667.1"/>
    </source>
</evidence>
<evidence type="ECO:0000313" key="60">
    <source>
        <dbReference type="Proteomes" id="UP000337746"/>
    </source>
</evidence>
<dbReference type="EMBL" id="AABBHO010000009">
    <property type="protein sequence ID" value="EAG2996509.1"/>
    <property type="molecule type" value="Genomic_DNA"/>
</dbReference>
<evidence type="ECO:0000313" key="14">
    <source>
        <dbReference type="EMBL" id="EAG0867879.1"/>
    </source>
</evidence>
<evidence type="ECO:0000313" key="62">
    <source>
        <dbReference type="Proteomes" id="UP000344343"/>
    </source>
</evidence>
<dbReference type="Proteomes" id="UP000844415">
    <property type="component" value="Unassembled WGS sequence"/>
</dbReference>
<evidence type="ECO:0000313" key="23">
    <source>
        <dbReference type="EMBL" id="EAG6991242.1"/>
    </source>
</evidence>
<dbReference type="Proteomes" id="UP000368512">
    <property type="component" value="Unassembled WGS sequence"/>
</dbReference>
<evidence type="ECO:0000313" key="48">
    <source>
        <dbReference type="EMBL" id="HAC1754357.1"/>
    </source>
</evidence>
<proteinExistence type="predicted"/>
<evidence type="ECO:0000313" key="27">
    <source>
        <dbReference type="EMBL" id="EAH3295509.1"/>
    </source>
</evidence>
<dbReference type="EMBL" id="DABJAN010000001">
    <property type="protein sequence ID" value="HAJ9592631.1"/>
    <property type="molecule type" value="Genomic_DNA"/>
</dbReference>
<evidence type="ECO:0000313" key="4">
    <source>
        <dbReference type="EMBL" id="EAC6548027.1"/>
    </source>
</evidence>
<dbReference type="EMBL" id="QXLS01000001">
    <property type="protein sequence ID" value="RKA10572.1"/>
    <property type="molecule type" value="Genomic_DNA"/>
</dbReference>
<dbReference type="Proteomes" id="UP000350032">
    <property type="component" value="Unassembled WGS sequence"/>
</dbReference>
<evidence type="ECO:0000313" key="85">
    <source>
        <dbReference type="Proteomes" id="UP000489121"/>
    </source>
</evidence>
<evidence type="ECO:0000313" key="77">
    <source>
        <dbReference type="Proteomes" id="UP000427828"/>
    </source>
</evidence>
<keyword evidence="54" id="KW-0456">Lyase</keyword>
<dbReference type="Proteomes" id="UP000355989">
    <property type="component" value="Unassembled WGS sequence"/>
</dbReference>
<dbReference type="EMBL" id="AACKDQ010000004">
    <property type="protein sequence ID" value="EAK9316013.1"/>
    <property type="molecule type" value="Genomic_DNA"/>
</dbReference>
<dbReference type="EMBL" id="JACAVN010000016">
    <property type="protein sequence ID" value="NYA02964.1"/>
    <property type="molecule type" value="Genomic_DNA"/>
</dbReference>
<dbReference type="InterPro" id="IPR016176">
    <property type="entry name" value="Cbl-dep_enz_cat"/>
</dbReference>
<dbReference type="Gene3D" id="3.20.20.350">
    <property type="entry name" value="Diol/glycerol dehydratase, large subunit"/>
    <property type="match status" value="1"/>
</dbReference>
<evidence type="ECO:0000313" key="40">
    <source>
        <dbReference type="EMBL" id="EDO0986736.1"/>
    </source>
</evidence>
<dbReference type="InterPro" id="IPR003206">
    <property type="entry name" value="Diol/glycerol_deHydtase_lsu"/>
</dbReference>
<dbReference type="Pfam" id="PF02286">
    <property type="entry name" value="Dehydratase_LU"/>
    <property type="match status" value="1"/>
</dbReference>
<evidence type="ECO:0000313" key="22">
    <source>
        <dbReference type="EMBL" id="EAG6168428.1"/>
    </source>
</evidence>
<evidence type="ECO:0000313" key="55">
    <source>
        <dbReference type="EMBL" id="TYU56359.1"/>
    </source>
</evidence>
<dbReference type="Proteomes" id="UP000393182">
    <property type="component" value="Unassembled WGS sequence"/>
</dbReference>
<evidence type="ECO:0000259" key="1">
    <source>
        <dbReference type="Pfam" id="PF02286"/>
    </source>
</evidence>
<comment type="caution">
    <text evidence="11">The sequence shown here is derived from an EMBL/GenBank/DDBJ whole genome shotgun (WGS) entry which is preliminary data.</text>
</comment>
<dbReference type="Proteomes" id="UP000528151">
    <property type="component" value="Unassembled WGS sequence"/>
</dbReference>
<evidence type="ECO:0000313" key="54">
    <source>
        <dbReference type="EMBL" id="RKA10572.1"/>
    </source>
</evidence>
<evidence type="ECO:0000313" key="68">
    <source>
        <dbReference type="Proteomes" id="UP000364988"/>
    </source>
</evidence>
<dbReference type="EMBL" id="AAAKQF010000009">
    <property type="protein sequence ID" value="EAC9041006.1"/>
    <property type="molecule type" value="Genomic_DNA"/>
</dbReference>
<dbReference type="EMBL" id="AAAIKW010000010">
    <property type="protein sequence ID" value="EAC4553388.1"/>
    <property type="molecule type" value="Genomic_DNA"/>
</dbReference>